<dbReference type="InterPro" id="IPR003661">
    <property type="entry name" value="HisK_dim/P_dom"/>
</dbReference>
<dbReference type="GO" id="GO:0000155">
    <property type="term" value="F:phosphorelay sensor kinase activity"/>
    <property type="evidence" value="ECO:0007669"/>
    <property type="project" value="InterPro"/>
</dbReference>
<reference evidence="15 16" key="1">
    <citation type="journal article" date="2007" name="Proc. Natl. Acad. Sci. U.S.A.">
        <title>Genome plasticity of BCG and impact on vaccine efficacy.</title>
        <authorList>
            <person name="Brosch R."/>
            <person name="Gordon S.V."/>
            <person name="Garnier T."/>
            <person name="Eiglmeier K."/>
            <person name="Frigui W."/>
            <person name="Valenti P."/>
            <person name="Dos Santos S."/>
            <person name="Duthoy S."/>
            <person name="Lacroix C."/>
            <person name="Garcia-Pelayo C."/>
            <person name="Inwald J.K."/>
            <person name="Golby P."/>
            <person name="Garcia J.N."/>
            <person name="Hewinson R.G."/>
            <person name="Behr M.A."/>
            <person name="Quail M.A."/>
            <person name="Churcher C."/>
            <person name="Barrell B.G."/>
            <person name="Parkhill J."/>
            <person name="Cole S.T."/>
        </authorList>
    </citation>
    <scope>NUCLEOTIDE SEQUENCE [LARGE SCALE GENOMIC DNA]</scope>
    <source>
        <strain evidence="16">BCG / Pasteur 1173P2</strain>
    </source>
</reference>
<dbReference type="RefSeq" id="WP_003405324.1">
    <property type="nucleotide sequence ID" value="NC_008769.1"/>
</dbReference>
<feature type="transmembrane region" description="Helical" evidence="12">
    <location>
        <begin position="24"/>
        <end position="45"/>
    </location>
</feature>
<comment type="catalytic activity">
    <reaction evidence="1">
        <text>ATP + protein L-histidine = ADP + protein N-phospho-L-histidine.</text>
        <dbReference type="EC" id="2.7.13.3"/>
    </reaction>
</comment>
<dbReference type="Pfam" id="PF02518">
    <property type="entry name" value="HATPase_c"/>
    <property type="match status" value="1"/>
</dbReference>
<evidence type="ECO:0000256" key="12">
    <source>
        <dbReference type="SAM" id="Phobius"/>
    </source>
</evidence>
<dbReference type="SMART" id="SM00304">
    <property type="entry name" value="HAMP"/>
    <property type="match status" value="1"/>
</dbReference>
<evidence type="ECO:0000256" key="7">
    <source>
        <dbReference type="ARBA" id="ARBA00022692"/>
    </source>
</evidence>
<dbReference type="PROSITE" id="PS50885">
    <property type="entry name" value="HAMP"/>
    <property type="match status" value="1"/>
</dbReference>
<dbReference type="AlphaFoldDB" id="A0A0H3MBW2"/>
<dbReference type="Gene3D" id="1.10.287.130">
    <property type="match status" value="1"/>
</dbReference>
<dbReference type="InterPro" id="IPR003594">
    <property type="entry name" value="HATPase_dom"/>
</dbReference>
<evidence type="ECO:0000256" key="3">
    <source>
        <dbReference type="ARBA" id="ARBA00004236"/>
    </source>
</evidence>
<dbReference type="SUPFAM" id="SSF47384">
    <property type="entry name" value="Homodimeric domain of signal transducing histidine kinase"/>
    <property type="match status" value="1"/>
</dbReference>
<evidence type="ECO:0000256" key="5">
    <source>
        <dbReference type="ARBA" id="ARBA00022553"/>
    </source>
</evidence>
<dbReference type="InterPro" id="IPR004358">
    <property type="entry name" value="Sig_transdc_His_kin-like_C"/>
</dbReference>
<dbReference type="KEGG" id="mbb:BCG_1090c"/>
<name>A0A0H3MBW2_MYCBP</name>
<accession>A0A0H3MBW2</accession>
<feature type="domain" description="HAMP" evidence="14">
    <location>
        <begin position="207"/>
        <end position="269"/>
    </location>
</feature>
<dbReference type="PANTHER" id="PTHR45436">
    <property type="entry name" value="SENSOR HISTIDINE KINASE YKOH"/>
    <property type="match status" value="1"/>
</dbReference>
<evidence type="ECO:0000256" key="6">
    <source>
        <dbReference type="ARBA" id="ARBA00022679"/>
    </source>
</evidence>
<keyword evidence="5" id="KW-0597">Phosphoprotein</keyword>
<dbReference type="FunFam" id="1.10.287.130:FF:000001">
    <property type="entry name" value="Two-component sensor histidine kinase"/>
    <property type="match status" value="1"/>
</dbReference>
<keyword evidence="11 12" id="KW-0472">Membrane</keyword>
<dbReference type="Gene3D" id="3.30.565.10">
    <property type="entry name" value="Histidine kinase-like ATPase, C-terminal domain"/>
    <property type="match status" value="1"/>
</dbReference>
<organism evidence="15 16">
    <name type="scientific">Mycobacterium bovis (strain BCG / Pasteur 1173P2)</name>
    <dbReference type="NCBI Taxonomy" id="410289"/>
    <lineage>
        <taxon>Bacteria</taxon>
        <taxon>Bacillati</taxon>
        <taxon>Actinomycetota</taxon>
        <taxon>Actinomycetes</taxon>
        <taxon>Mycobacteriales</taxon>
        <taxon>Mycobacteriaceae</taxon>
        <taxon>Mycobacterium</taxon>
        <taxon>Mycobacterium tuberculosis complex</taxon>
    </lineage>
</organism>
<dbReference type="InterPro" id="IPR036097">
    <property type="entry name" value="HisK_dim/P_sf"/>
</dbReference>
<dbReference type="FunFam" id="3.30.565.10:FF:000006">
    <property type="entry name" value="Sensor histidine kinase WalK"/>
    <property type="match status" value="1"/>
</dbReference>
<dbReference type="Pfam" id="PF00512">
    <property type="entry name" value="HisKA"/>
    <property type="match status" value="1"/>
</dbReference>
<feature type="domain" description="Histidine kinase" evidence="13">
    <location>
        <begin position="284"/>
        <end position="502"/>
    </location>
</feature>
<dbReference type="InterPro" id="IPR003660">
    <property type="entry name" value="HAMP_dom"/>
</dbReference>
<evidence type="ECO:0000256" key="2">
    <source>
        <dbReference type="ARBA" id="ARBA00001968"/>
    </source>
</evidence>
<keyword evidence="8 15" id="KW-0418">Kinase</keyword>
<dbReference type="Proteomes" id="UP000001472">
    <property type="component" value="Chromosome"/>
</dbReference>
<dbReference type="GO" id="GO:0005509">
    <property type="term" value="F:calcium ion binding"/>
    <property type="evidence" value="ECO:0007669"/>
    <property type="project" value="UniProtKB-ARBA"/>
</dbReference>
<dbReference type="PROSITE" id="PS50109">
    <property type="entry name" value="HIS_KIN"/>
    <property type="match status" value="1"/>
</dbReference>
<evidence type="ECO:0000259" key="13">
    <source>
        <dbReference type="PROSITE" id="PS50109"/>
    </source>
</evidence>
<dbReference type="HOGENOM" id="CLU_000445_89_6_11"/>
<dbReference type="PANTHER" id="PTHR45436:SF5">
    <property type="entry name" value="SENSOR HISTIDINE KINASE TRCS"/>
    <property type="match status" value="1"/>
</dbReference>
<dbReference type="GO" id="GO:0005886">
    <property type="term" value="C:plasma membrane"/>
    <property type="evidence" value="ECO:0007669"/>
    <property type="project" value="UniProtKB-SubCell"/>
</dbReference>
<dbReference type="EC" id="2.7.13.3" evidence="4"/>
<dbReference type="Gene3D" id="6.10.340.10">
    <property type="match status" value="1"/>
</dbReference>
<dbReference type="SUPFAM" id="SSF55874">
    <property type="entry name" value="ATPase domain of HSP90 chaperone/DNA topoisomerase II/histidine kinase"/>
    <property type="match status" value="1"/>
</dbReference>
<evidence type="ECO:0000256" key="1">
    <source>
        <dbReference type="ARBA" id="ARBA00000085"/>
    </source>
</evidence>
<evidence type="ECO:0000256" key="4">
    <source>
        <dbReference type="ARBA" id="ARBA00012438"/>
    </source>
</evidence>
<evidence type="ECO:0000313" key="15">
    <source>
        <dbReference type="EMBL" id="CAL71077.1"/>
    </source>
</evidence>
<evidence type="ECO:0000256" key="8">
    <source>
        <dbReference type="ARBA" id="ARBA00022777"/>
    </source>
</evidence>
<dbReference type="CDD" id="cd00082">
    <property type="entry name" value="HisKA"/>
    <property type="match status" value="1"/>
</dbReference>
<evidence type="ECO:0000313" key="16">
    <source>
        <dbReference type="Proteomes" id="UP000001472"/>
    </source>
</evidence>
<proteinExistence type="predicted"/>
<feature type="transmembrane region" description="Helical" evidence="12">
    <location>
        <begin position="188"/>
        <end position="210"/>
    </location>
</feature>
<dbReference type="SMART" id="SM00387">
    <property type="entry name" value="HATPase_c"/>
    <property type="match status" value="1"/>
</dbReference>
<evidence type="ECO:0000256" key="10">
    <source>
        <dbReference type="ARBA" id="ARBA00023012"/>
    </source>
</evidence>
<dbReference type="InterPro" id="IPR050428">
    <property type="entry name" value="TCS_sensor_his_kinase"/>
</dbReference>
<protein>
    <recommendedName>
        <fullName evidence="4">histidine kinase</fullName>
        <ecNumber evidence="4">2.7.13.3</ecNumber>
    </recommendedName>
</protein>
<comment type="cofactor">
    <cofactor evidence="2">
        <name>a divalent metal cation</name>
        <dbReference type="ChEBI" id="CHEBI:60240"/>
    </cofactor>
</comment>
<keyword evidence="9 12" id="KW-1133">Transmembrane helix</keyword>
<dbReference type="SMART" id="SM00388">
    <property type="entry name" value="HisKA"/>
    <property type="match status" value="1"/>
</dbReference>
<dbReference type="PRINTS" id="PR00344">
    <property type="entry name" value="BCTRLSENSOR"/>
</dbReference>
<evidence type="ECO:0000256" key="11">
    <source>
        <dbReference type="ARBA" id="ARBA00023136"/>
    </source>
</evidence>
<comment type="subcellular location">
    <subcellularLocation>
        <location evidence="3">Cell membrane</location>
    </subcellularLocation>
</comment>
<evidence type="ECO:0000256" key="9">
    <source>
        <dbReference type="ARBA" id="ARBA00022989"/>
    </source>
</evidence>
<sequence>MIPDRNTRSRKAPCWRPRSLRQQLLLGVLAVVTVVLVAVGVVSVLSLSGYVTAMNDAELVESLHALNHSYTRYRDSAQTSTPTGNLPMSQAVLEFTGQTPGNLIAVLHDGVVIGSAVFSEDGARPAPPDVIRAIEAQVWDGGPPRVESLGSLGAYQVDSSAAGADRLFVGVSLSLANQIIARKKVTTVALVGAALVVTAALTVWVVGYALRPLRRVAATAAEVATMPLTDDDHQISVRVRPGDTDPDNEVGIVGHTLNRLLDNVDGALAHRVDSDLRMRQFITDASHELRTPLAAIQGYAELTRQDSSDLPPTTEYALARIESEARRMTLLVDELLLLSRLSEGEDLETEDLDLTDLVINAVNDAAVAAPTHRWVKNLPDEPVWVNGDHARLHQLVSNLLTNAWVHTQPGVTVTIGITCHRTGPNAPCVELSVTDDGPDIDPEILPHLFDRFVRASKSRSNGSGHGLGLAIVSSIVKAHRGSVTAESGNGQTVFRVRLPMIEQQIATTA</sequence>
<dbReference type="InterPro" id="IPR005467">
    <property type="entry name" value="His_kinase_dom"/>
</dbReference>
<evidence type="ECO:0000259" key="14">
    <source>
        <dbReference type="PROSITE" id="PS50885"/>
    </source>
</evidence>
<keyword evidence="10" id="KW-0902">Two-component regulatory system</keyword>
<keyword evidence="6 15" id="KW-0808">Transferase</keyword>
<dbReference type="InterPro" id="IPR036890">
    <property type="entry name" value="HATPase_C_sf"/>
</dbReference>
<dbReference type="SMR" id="A0A0H3MBW2"/>
<dbReference type="EMBL" id="AM408590">
    <property type="protein sequence ID" value="CAL71077.1"/>
    <property type="molecule type" value="Genomic_DNA"/>
</dbReference>
<keyword evidence="7 12" id="KW-0812">Transmembrane</keyword>
<gene>
    <name evidence="15" type="primary">trcS</name>
    <name evidence="15" type="ordered locus">BCG_1090c</name>
</gene>